<dbReference type="Proteomes" id="UP000027142">
    <property type="component" value="Chromosome"/>
</dbReference>
<name>A0A060M709_9BACI</name>
<feature type="signal peptide" evidence="2">
    <location>
        <begin position="1"/>
        <end position="21"/>
    </location>
</feature>
<dbReference type="KEGG" id="ble:BleG1_3801"/>
<protein>
    <recommendedName>
        <fullName evidence="5">Lipoprotein</fullName>
    </recommendedName>
</protein>
<dbReference type="eggNOG" id="ENOG5030DZ8">
    <property type="taxonomic scope" value="Bacteria"/>
</dbReference>
<feature type="chain" id="PRO_5001584371" description="Lipoprotein" evidence="2">
    <location>
        <begin position="22"/>
        <end position="309"/>
    </location>
</feature>
<dbReference type="AlphaFoldDB" id="A0A060M709"/>
<evidence type="ECO:0000313" key="4">
    <source>
        <dbReference type="Proteomes" id="UP000027142"/>
    </source>
</evidence>
<dbReference type="PATRIC" id="fig|1246626.3.peg.3794"/>
<dbReference type="EMBL" id="CP003923">
    <property type="protein sequence ID" value="AIC96348.1"/>
    <property type="molecule type" value="Genomic_DNA"/>
</dbReference>
<dbReference type="PROSITE" id="PS51257">
    <property type="entry name" value="PROKAR_LIPOPROTEIN"/>
    <property type="match status" value="1"/>
</dbReference>
<reference evidence="3 4" key="1">
    <citation type="journal article" date="2014" name="Gene">
        <title>A comparative genomic analysis of the alkalitolerant soil bacterium Bacillus lehensis G1.</title>
        <authorList>
            <person name="Noor Y.M."/>
            <person name="Samsulrizal N.H."/>
            <person name="Jema'on N.A."/>
            <person name="Low K.O."/>
            <person name="Ramli A.N."/>
            <person name="Alias N.I."/>
            <person name="Damis S.I."/>
            <person name="Fuzi S.F."/>
            <person name="Isa M.N."/>
            <person name="Murad A.M."/>
            <person name="Raih M.F."/>
            <person name="Bakar F.D."/>
            <person name="Najimudin N."/>
            <person name="Mahadi N.M."/>
            <person name="Illias R.M."/>
        </authorList>
    </citation>
    <scope>NUCLEOTIDE SEQUENCE [LARGE SCALE GENOMIC DNA]</scope>
    <source>
        <strain evidence="3 4">G1</strain>
    </source>
</reference>
<organism evidence="3 4">
    <name type="scientific">Shouchella lehensis G1</name>
    <dbReference type="NCBI Taxonomy" id="1246626"/>
    <lineage>
        <taxon>Bacteria</taxon>
        <taxon>Bacillati</taxon>
        <taxon>Bacillota</taxon>
        <taxon>Bacilli</taxon>
        <taxon>Bacillales</taxon>
        <taxon>Bacillaceae</taxon>
        <taxon>Shouchella</taxon>
    </lineage>
</organism>
<evidence type="ECO:0000313" key="3">
    <source>
        <dbReference type="EMBL" id="AIC96348.1"/>
    </source>
</evidence>
<dbReference type="HOGENOM" id="CLU_899115_0_0_9"/>
<evidence type="ECO:0000256" key="1">
    <source>
        <dbReference type="SAM" id="MobiDB-lite"/>
    </source>
</evidence>
<keyword evidence="4" id="KW-1185">Reference proteome</keyword>
<proteinExistence type="predicted"/>
<dbReference type="RefSeq" id="WP_038484273.1">
    <property type="nucleotide sequence ID" value="NZ_CP003923.1"/>
</dbReference>
<evidence type="ECO:0000256" key="2">
    <source>
        <dbReference type="SAM" id="SignalP"/>
    </source>
</evidence>
<accession>A0A060M709</accession>
<dbReference type="OrthoDB" id="2661780at2"/>
<evidence type="ECO:0008006" key="5">
    <source>
        <dbReference type="Google" id="ProtNLM"/>
    </source>
</evidence>
<keyword evidence="2" id="KW-0732">Signal</keyword>
<feature type="region of interest" description="Disordered" evidence="1">
    <location>
        <begin position="19"/>
        <end position="76"/>
    </location>
</feature>
<sequence>MRKFLVLSFACGFLVACGGNASEETNSDNEERSHSTVRGSEEEEVTNDSNQSDSQTTTEDDEKEPTDASDEELSESELEALRILTIPMDSPYDEDGNMKHEHTQIEIVEDYMDDDGRIYFDLDEDPVRNITNPEDENIVHVTNYADVFINIIEAEAFQLDEELREEAYKFIMLSPPQELEGKNPSEYRTWEEASNLERGVMQMIYLTAAPIHNIDYIVQEDLYNHDALPILLEEFEKLGSPMVLFPAPQTVYDMQLFELIQDLHQMWGQLGQFENPSENKEEFEELYFQVRQETNDLIVRMNFLLSEEM</sequence>
<feature type="compositionally biased region" description="Acidic residues" evidence="1">
    <location>
        <begin position="58"/>
        <end position="76"/>
    </location>
</feature>
<gene>
    <name evidence="3" type="ORF">BleG1_3801</name>
</gene>